<keyword evidence="7" id="KW-1185">Reference proteome</keyword>
<dbReference type="GO" id="GO:0003735">
    <property type="term" value="F:structural constituent of ribosome"/>
    <property type="evidence" value="ECO:0007669"/>
    <property type="project" value="InterPro"/>
</dbReference>
<evidence type="ECO:0000256" key="4">
    <source>
        <dbReference type="RuleBase" id="RU000670"/>
    </source>
</evidence>
<gene>
    <name evidence="6" type="ORF">BV898_12551</name>
</gene>
<keyword evidence="3 4" id="KW-0687">Ribonucleoprotein</keyword>
<evidence type="ECO:0000313" key="7">
    <source>
        <dbReference type="Proteomes" id="UP000192578"/>
    </source>
</evidence>
<name>A0A1W0WDF9_HYPEX</name>
<dbReference type="SMR" id="A0A1W0WDF9"/>
<dbReference type="AlphaFoldDB" id="A0A1W0WDF9"/>
<protein>
    <recommendedName>
        <fullName evidence="4">40S ribosomal protein S12</fullName>
    </recommendedName>
</protein>
<dbReference type="Proteomes" id="UP000192578">
    <property type="component" value="Unassembled WGS sequence"/>
</dbReference>
<dbReference type="FunFam" id="3.30.1330.30:FF:000019">
    <property type="entry name" value="40S ribosomal protein S12"/>
    <property type="match status" value="1"/>
</dbReference>
<evidence type="ECO:0000259" key="5">
    <source>
        <dbReference type="Pfam" id="PF01248"/>
    </source>
</evidence>
<dbReference type="OrthoDB" id="10249311at2759"/>
<dbReference type="SUPFAM" id="SSF55315">
    <property type="entry name" value="L30e-like"/>
    <property type="match status" value="1"/>
</dbReference>
<evidence type="ECO:0000256" key="2">
    <source>
        <dbReference type="ARBA" id="ARBA00022980"/>
    </source>
</evidence>
<proteinExistence type="inferred from homology"/>
<comment type="similarity">
    <text evidence="1 4">Belongs to the eukaryotic ribosomal protein eS12 family.</text>
</comment>
<reference evidence="7" key="1">
    <citation type="submission" date="2017-01" db="EMBL/GenBank/DDBJ databases">
        <title>Comparative genomics of anhydrobiosis in the tardigrade Hypsibius dujardini.</title>
        <authorList>
            <person name="Yoshida Y."/>
            <person name="Koutsovoulos G."/>
            <person name="Laetsch D."/>
            <person name="Stevens L."/>
            <person name="Kumar S."/>
            <person name="Horikawa D."/>
            <person name="Ishino K."/>
            <person name="Komine S."/>
            <person name="Tomita M."/>
            <person name="Blaxter M."/>
            <person name="Arakawa K."/>
        </authorList>
    </citation>
    <scope>NUCLEOTIDE SEQUENCE [LARGE SCALE GENOMIC DNA]</scope>
    <source>
        <strain evidence="7">Z151</strain>
    </source>
</reference>
<dbReference type="GO" id="GO:0005840">
    <property type="term" value="C:ribosome"/>
    <property type="evidence" value="ECO:0007669"/>
    <property type="project" value="UniProtKB-KW"/>
</dbReference>
<dbReference type="Gene3D" id="3.30.1330.30">
    <property type="match status" value="1"/>
</dbReference>
<feature type="domain" description="Ribosomal protein eL8/eL30/eS12/Gadd45" evidence="5">
    <location>
        <begin position="104"/>
        <end position="194"/>
    </location>
</feature>
<evidence type="ECO:0000313" key="6">
    <source>
        <dbReference type="EMBL" id="OQV13228.1"/>
    </source>
</evidence>
<keyword evidence="2 4" id="KW-0689">Ribosomal protein</keyword>
<dbReference type="InterPro" id="IPR004038">
    <property type="entry name" value="Ribosomal_eL8/eL30/eS12/Gad45"/>
</dbReference>
<evidence type="ECO:0000256" key="1">
    <source>
        <dbReference type="ARBA" id="ARBA00005824"/>
    </source>
</evidence>
<accession>A0A1W0WDF9</accession>
<sequence length="228" mass="25844">MGFERVFFLKQGTGTGFSGSKLIPNIRQPGGEPAFCAQLAAEIGEILWRFPLTTFWSPQHTFLQLFSGVIEDFLLKICRTQRKEMTPLVMRERMLTRRSSPHLEVLKRALIEDGLARGIHECAKALDKRQALMCVLAKNCDEPMYVKLVEALCKEHGINLIRVDDNKKLGEWVGLCKIDKEGKPRKVVRCSCVVVKDYGKQTPAHEMLQKYFKSQRGGGEASDTEDND</sequence>
<dbReference type="GO" id="GO:1990904">
    <property type="term" value="C:ribonucleoprotein complex"/>
    <property type="evidence" value="ECO:0007669"/>
    <property type="project" value="UniProtKB-KW"/>
</dbReference>
<dbReference type="GO" id="GO:0006412">
    <property type="term" value="P:translation"/>
    <property type="evidence" value="ECO:0007669"/>
    <property type="project" value="InterPro"/>
</dbReference>
<dbReference type="PANTHER" id="PTHR11843">
    <property type="entry name" value="40S RIBOSOMAL PROTEIN S12"/>
    <property type="match status" value="1"/>
</dbReference>
<dbReference type="Pfam" id="PF01248">
    <property type="entry name" value="Ribosomal_L7Ae"/>
    <property type="match status" value="1"/>
</dbReference>
<dbReference type="InterPro" id="IPR000530">
    <property type="entry name" value="Ribosomal_eS12"/>
</dbReference>
<comment type="caution">
    <text evidence="6">The sequence shown here is derived from an EMBL/GenBank/DDBJ whole genome shotgun (WGS) entry which is preliminary data.</text>
</comment>
<organism evidence="6 7">
    <name type="scientific">Hypsibius exemplaris</name>
    <name type="common">Freshwater tardigrade</name>
    <dbReference type="NCBI Taxonomy" id="2072580"/>
    <lineage>
        <taxon>Eukaryota</taxon>
        <taxon>Metazoa</taxon>
        <taxon>Ecdysozoa</taxon>
        <taxon>Tardigrada</taxon>
        <taxon>Eutardigrada</taxon>
        <taxon>Parachela</taxon>
        <taxon>Hypsibioidea</taxon>
        <taxon>Hypsibiidae</taxon>
        <taxon>Hypsibius</taxon>
    </lineage>
</organism>
<dbReference type="PRINTS" id="PR00972">
    <property type="entry name" value="RIBSOMALS12E"/>
</dbReference>
<dbReference type="EMBL" id="MTYJ01000128">
    <property type="protein sequence ID" value="OQV13228.1"/>
    <property type="molecule type" value="Genomic_DNA"/>
</dbReference>
<dbReference type="InterPro" id="IPR029064">
    <property type="entry name" value="Ribosomal_eL30-like_sf"/>
</dbReference>
<evidence type="ECO:0000256" key="3">
    <source>
        <dbReference type="ARBA" id="ARBA00023274"/>
    </source>
</evidence>